<organism evidence="1 2">
    <name type="scientific">Aliiruegeria haliotis</name>
    <dbReference type="NCBI Taxonomy" id="1280846"/>
    <lineage>
        <taxon>Bacteria</taxon>
        <taxon>Pseudomonadati</taxon>
        <taxon>Pseudomonadota</taxon>
        <taxon>Alphaproteobacteria</taxon>
        <taxon>Rhodobacterales</taxon>
        <taxon>Roseobacteraceae</taxon>
        <taxon>Aliiruegeria</taxon>
    </lineage>
</organism>
<evidence type="ECO:0000313" key="2">
    <source>
        <dbReference type="Proteomes" id="UP000239480"/>
    </source>
</evidence>
<dbReference type="RefSeq" id="WP_106205578.1">
    <property type="nucleotide sequence ID" value="NZ_PVTD01000006.1"/>
</dbReference>
<gene>
    <name evidence="1" type="ORF">CLV78_10635</name>
</gene>
<reference evidence="1 2" key="1">
    <citation type="submission" date="2018-03" db="EMBL/GenBank/DDBJ databases">
        <title>Genomic Encyclopedia of Archaeal and Bacterial Type Strains, Phase II (KMG-II): from individual species to whole genera.</title>
        <authorList>
            <person name="Goeker M."/>
        </authorList>
    </citation>
    <scope>NUCLEOTIDE SEQUENCE [LARGE SCALE GENOMIC DNA]</scope>
    <source>
        <strain evidence="1 2">DSM 29328</strain>
    </source>
</reference>
<dbReference type="Proteomes" id="UP000239480">
    <property type="component" value="Unassembled WGS sequence"/>
</dbReference>
<evidence type="ECO:0000313" key="1">
    <source>
        <dbReference type="EMBL" id="PRY22495.1"/>
    </source>
</evidence>
<proteinExistence type="predicted"/>
<accession>A0A2T0RMS5</accession>
<dbReference type="OrthoDB" id="7869472at2"/>
<dbReference type="AlphaFoldDB" id="A0A2T0RMS5"/>
<protein>
    <submittedName>
        <fullName evidence="1">Uncharacterized protein</fullName>
    </submittedName>
</protein>
<comment type="caution">
    <text evidence="1">The sequence shown here is derived from an EMBL/GenBank/DDBJ whole genome shotgun (WGS) entry which is preliminary data.</text>
</comment>
<name>A0A2T0RMS5_9RHOB</name>
<dbReference type="EMBL" id="PVTD01000006">
    <property type="protein sequence ID" value="PRY22495.1"/>
    <property type="molecule type" value="Genomic_DNA"/>
</dbReference>
<sequence>MANRAPISVVKTAQTANTLKLVRDGKVVASVVISDDATAELLDHRDHRIGRFHDAPAAIAEFEKITSFEEIELDF</sequence>
<keyword evidence="2" id="KW-1185">Reference proteome</keyword>